<reference evidence="1" key="1">
    <citation type="submission" date="2023-06" db="EMBL/GenBank/DDBJ databases">
        <title>Genomic Diversity of Vibrio spp. and Metagenomic Analysis of Pathogens in Florida Gulf Coastal Waters Following Hurricane Ian.</title>
        <authorList>
            <person name="Brumfield K.D."/>
        </authorList>
    </citation>
    <scope>NUCLEOTIDE SEQUENCE</scope>
    <source>
        <strain evidence="1">WBS2B-138</strain>
    </source>
</reference>
<sequence>MNNSAMCDFVKGESHVTQLERDYSKWLASVNKSLGYSANDDLAFSLFDDGCTVEEAVAEIKVN</sequence>
<accession>A0AAW8PYE1</accession>
<dbReference type="RefSeq" id="WP_311019835.1">
    <property type="nucleotide sequence ID" value="NZ_JAUHGG010000003.1"/>
</dbReference>
<dbReference type="EMBL" id="JAUHGG010000003">
    <property type="protein sequence ID" value="MDS1821034.1"/>
    <property type="molecule type" value="Genomic_DNA"/>
</dbReference>
<organism evidence="1 2">
    <name type="scientific">Vibrio parahaemolyticus</name>
    <dbReference type="NCBI Taxonomy" id="670"/>
    <lineage>
        <taxon>Bacteria</taxon>
        <taxon>Pseudomonadati</taxon>
        <taxon>Pseudomonadota</taxon>
        <taxon>Gammaproteobacteria</taxon>
        <taxon>Vibrionales</taxon>
        <taxon>Vibrionaceae</taxon>
        <taxon>Vibrio</taxon>
    </lineage>
</organism>
<gene>
    <name evidence="1" type="ORF">QX249_10220</name>
</gene>
<name>A0AAW8PYE1_VIBPH</name>
<proteinExistence type="predicted"/>
<dbReference type="Proteomes" id="UP001253193">
    <property type="component" value="Unassembled WGS sequence"/>
</dbReference>
<protein>
    <submittedName>
        <fullName evidence="1">Uncharacterized protein</fullName>
    </submittedName>
</protein>
<dbReference type="AlphaFoldDB" id="A0AAW8PYE1"/>
<comment type="caution">
    <text evidence="1">The sequence shown here is derived from an EMBL/GenBank/DDBJ whole genome shotgun (WGS) entry which is preliminary data.</text>
</comment>
<evidence type="ECO:0000313" key="2">
    <source>
        <dbReference type="Proteomes" id="UP001253193"/>
    </source>
</evidence>
<evidence type="ECO:0000313" key="1">
    <source>
        <dbReference type="EMBL" id="MDS1821034.1"/>
    </source>
</evidence>